<dbReference type="Gene3D" id="3.10.28.10">
    <property type="entry name" value="Homing endonucleases"/>
    <property type="match status" value="1"/>
</dbReference>
<dbReference type="PANTHER" id="PTHR36181">
    <property type="entry name" value="INTRON-ENCODED ENDONUCLEASE AI3-RELATED"/>
    <property type="match status" value="1"/>
</dbReference>
<dbReference type="Pfam" id="PF00961">
    <property type="entry name" value="LAGLIDADG_1"/>
    <property type="match status" value="1"/>
</dbReference>
<geneLocation type="chloroplast" evidence="2"/>
<keyword evidence="2" id="KW-0150">Chloroplast</keyword>
<protein>
    <recommendedName>
        <fullName evidence="1">Homing endonuclease LAGLIDADG domain-containing protein</fullName>
    </recommendedName>
</protein>
<dbReference type="GO" id="GO:0004519">
    <property type="term" value="F:endonuclease activity"/>
    <property type="evidence" value="ECO:0007669"/>
    <property type="project" value="InterPro"/>
</dbReference>
<evidence type="ECO:0000259" key="1">
    <source>
        <dbReference type="Pfam" id="PF00961"/>
    </source>
</evidence>
<dbReference type="SUPFAM" id="SSF55608">
    <property type="entry name" value="Homing endonucleases"/>
    <property type="match status" value="1"/>
</dbReference>
<reference evidence="2" key="1">
    <citation type="journal article" date="2006" name="BMC Biol.">
        <title>The complete chloroplast DNA sequence of the green alga Oltmannsiellopsis viridis reveals a distinctive quadripartite architecture in the chloroplast genome of early diverging ulvophytes.</title>
        <authorList>
            <person name="Pombert J.F."/>
            <person name="Lemieux C."/>
            <person name="Turmel M."/>
        </authorList>
    </citation>
    <scope>NUCLEOTIDE SEQUENCE</scope>
</reference>
<organism evidence="2">
    <name type="scientific">Monomastix sp. M722</name>
    <dbReference type="NCBI Taxonomy" id="141717"/>
    <lineage>
        <taxon>Eukaryota</taxon>
        <taxon>Viridiplantae</taxon>
        <taxon>Chlorophyta</taxon>
        <taxon>Mamiellophyceae</taxon>
        <taxon>Monomastigales</taxon>
        <taxon>Monomastigaceae</taxon>
        <taxon>Monomastix</taxon>
    </lineage>
</organism>
<proteinExistence type="predicted"/>
<dbReference type="EMBL" id="L44124">
    <property type="protein sequence ID" value="AAL77609.1"/>
    <property type="molecule type" value="Genomic_DNA"/>
</dbReference>
<dbReference type="InterPro" id="IPR051289">
    <property type="entry name" value="LAGLIDADG_Endonuclease"/>
</dbReference>
<dbReference type="AlphaFoldDB" id="Q8SML2"/>
<dbReference type="GO" id="GO:0005739">
    <property type="term" value="C:mitochondrion"/>
    <property type="evidence" value="ECO:0007669"/>
    <property type="project" value="UniProtKB-ARBA"/>
</dbReference>
<dbReference type="InterPro" id="IPR004860">
    <property type="entry name" value="LAGLIDADG_dom"/>
</dbReference>
<dbReference type="InterPro" id="IPR027434">
    <property type="entry name" value="Homing_endonucl"/>
</dbReference>
<dbReference type="PANTHER" id="PTHR36181:SF4">
    <property type="entry name" value="LAGLIDADG ENDONUCLEASE"/>
    <property type="match status" value="1"/>
</dbReference>
<accession>Q8SML2</accession>
<feature type="domain" description="Homing endonuclease LAGLIDADG" evidence="1">
    <location>
        <begin position="17"/>
        <end position="118"/>
    </location>
</feature>
<evidence type="ECO:0000313" key="2">
    <source>
        <dbReference type="EMBL" id="AAL77609.1"/>
    </source>
</evidence>
<name>Q8SML2_9CHLO</name>
<sequence length="165" mass="19284">MNLSNKPYPDFVFESWIVGFIDSEGCFCVSFTNKSKLSLGIDVRASFSVSQESRSILALEKLKNISKCGSLRFSKKDGTYTYEVRNFQDLTHKILPFFFNYYLFTNKRNDFALFSEICSLIKQNQHRSKKGLIQIIELAYQMNEVGIRKRKKEELLKILESKTFE</sequence>
<keyword evidence="2" id="KW-0934">Plastid</keyword>